<dbReference type="STRING" id="1348612.A0A397H621"/>
<evidence type="ECO:0000256" key="1">
    <source>
        <dbReference type="SAM" id="MobiDB-lite"/>
    </source>
</evidence>
<gene>
    <name evidence="2" type="ORF">Glove_410g98</name>
</gene>
<dbReference type="Proteomes" id="UP000266861">
    <property type="component" value="Unassembled WGS sequence"/>
</dbReference>
<evidence type="ECO:0000313" key="2">
    <source>
        <dbReference type="EMBL" id="RHZ55870.1"/>
    </source>
</evidence>
<protein>
    <submittedName>
        <fullName evidence="2">Uncharacterized protein</fullName>
    </submittedName>
</protein>
<evidence type="ECO:0000313" key="3">
    <source>
        <dbReference type="Proteomes" id="UP000266861"/>
    </source>
</evidence>
<dbReference type="EMBL" id="PQFF01000364">
    <property type="protein sequence ID" value="RHZ55870.1"/>
    <property type="molecule type" value="Genomic_DNA"/>
</dbReference>
<name>A0A397H621_9GLOM</name>
<keyword evidence="3" id="KW-1185">Reference proteome</keyword>
<dbReference type="AlphaFoldDB" id="A0A397H621"/>
<organism evidence="2 3">
    <name type="scientific">Diversispora epigaea</name>
    <dbReference type="NCBI Taxonomy" id="1348612"/>
    <lineage>
        <taxon>Eukaryota</taxon>
        <taxon>Fungi</taxon>
        <taxon>Fungi incertae sedis</taxon>
        <taxon>Mucoromycota</taxon>
        <taxon>Glomeromycotina</taxon>
        <taxon>Glomeromycetes</taxon>
        <taxon>Diversisporales</taxon>
        <taxon>Diversisporaceae</taxon>
        <taxon>Diversispora</taxon>
    </lineage>
</organism>
<feature type="region of interest" description="Disordered" evidence="1">
    <location>
        <begin position="410"/>
        <end position="431"/>
    </location>
</feature>
<reference evidence="2 3" key="1">
    <citation type="submission" date="2018-08" db="EMBL/GenBank/DDBJ databases">
        <title>Genome and evolution of the arbuscular mycorrhizal fungus Diversispora epigaea (formerly Glomus versiforme) and its bacterial endosymbionts.</title>
        <authorList>
            <person name="Sun X."/>
            <person name="Fei Z."/>
            <person name="Harrison M."/>
        </authorList>
    </citation>
    <scope>NUCLEOTIDE SEQUENCE [LARGE SCALE GENOMIC DNA]</scope>
    <source>
        <strain evidence="2 3">IT104</strain>
    </source>
</reference>
<accession>A0A397H621</accession>
<sequence>MKKNRKINISLISPGVLVEKLHYGPYSCYWWLPLLNSDSKEITTYFPIRVKQKIKAILRNLEFTVTMVIGNKDNDSSLPGYMCQCEDIIEIANDPTNAISNVYFKIFATKTRYSGSLIMGWNDDDIINKLSEDIPFIPRSFSLEKIKIFVYGVEYLTCMDWFYAGPGYKSSLFHRFQGNRQALFVSKIEKTSCILKIYQDLELKITITSKNPIDIWKNSKTIEKFNGNQLFGIDNYTIQSLNQNQKKLTCSPQEWKNNSIMKSLFDFYLKLYVLPKSQIIWDLGCQNAQITSIWDLGFGISAKNTNYNLGFGIWDFGIWISNLGGREMCAWQTFLRAVGANNITPSLWSHEEQYQFWSKSDHPKRDYALLTELYQMGFLVKDISTPTTPIKDSTQTFWQCFNYALEDNKKNRDGKRQSRKHTRTSGYGAPPLDKPIFHRVKFTTEQLQQFELFFSTKEHVNMSSYKTDNASGLPVLYLQDHKKALWDRFHEQYPNGMQRTSFITKLSGKRFIYKEDLGGLCSECNECGYQVFANIEELIKINITDLILRNELIANTQNL</sequence>
<comment type="caution">
    <text evidence="2">The sequence shown here is derived from an EMBL/GenBank/DDBJ whole genome shotgun (WGS) entry which is preliminary data.</text>
</comment>
<proteinExistence type="predicted"/>
<dbReference type="OrthoDB" id="2407305at2759"/>